<dbReference type="AlphaFoldDB" id="A0A6G1LKS5"/>
<reference evidence="1" key="1">
    <citation type="journal article" date="2020" name="Stud. Mycol.">
        <title>101 Dothideomycetes genomes: a test case for predicting lifestyles and emergence of pathogens.</title>
        <authorList>
            <person name="Haridas S."/>
            <person name="Albert R."/>
            <person name="Binder M."/>
            <person name="Bloem J."/>
            <person name="Labutti K."/>
            <person name="Salamov A."/>
            <person name="Andreopoulos B."/>
            <person name="Baker S."/>
            <person name="Barry K."/>
            <person name="Bills G."/>
            <person name="Bluhm B."/>
            <person name="Cannon C."/>
            <person name="Castanera R."/>
            <person name="Culley D."/>
            <person name="Daum C."/>
            <person name="Ezra D."/>
            <person name="Gonzalez J."/>
            <person name="Henrissat B."/>
            <person name="Kuo A."/>
            <person name="Liang C."/>
            <person name="Lipzen A."/>
            <person name="Lutzoni F."/>
            <person name="Magnuson J."/>
            <person name="Mondo S."/>
            <person name="Nolan M."/>
            <person name="Ohm R."/>
            <person name="Pangilinan J."/>
            <person name="Park H.-J."/>
            <person name="Ramirez L."/>
            <person name="Alfaro M."/>
            <person name="Sun H."/>
            <person name="Tritt A."/>
            <person name="Yoshinaga Y."/>
            <person name="Zwiers L.-H."/>
            <person name="Turgeon B."/>
            <person name="Goodwin S."/>
            <person name="Spatafora J."/>
            <person name="Crous P."/>
            <person name="Grigoriev I."/>
        </authorList>
    </citation>
    <scope>NUCLEOTIDE SEQUENCE</scope>
    <source>
        <strain evidence="1">CBS 116005</strain>
    </source>
</reference>
<dbReference type="OrthoDB" id="190201at2759"/>
<evidence type="ECO:0000313" key="1">
    <source>
        <dbReference type="EMBL" id="KAF2773475.1"/>
    </source>
</evidence>
<gene>
    <name evidence="1" type="ORF">EJ03DRAFT_347973</name>
</gene>
<evidence type="ECO:0000313" key="2">
    <source>
        <dbReference type="Proteomes" id="UP000799436"/>
    </source>
</evidence>
<name>A0A6G1LKS5_9PEZI</name>
<dbReference type="Proteomes" id="UP000799436">
    <property type="component" value="Unassembled WGS sequence"/>
</dbReference>
<keyword evidence="2" id="KW-1185">Reference proteome</keyword>
<protein>
    <submittedName>
        <fullName evidence="1">Uncharacterized protein</fullName>
    </submittedName>
</protein>
<proteinExistence type="predicted"/>
<organism evidence="1 2">
    <name type="scientific">Teratosphaeria nubilosa</name>
    <dbReference type="NCBI Taxonomy" id="161662"/>
    <lineage>
        <taxon>Eukaryota</taxon>
        <taxon>Fungi</taxon>
        <taxon>Dikarya</taxon>
        <taxon>Ascomycota</taxon>
        <taxon>Pezizomycotina</taxon>
        <taxon>Dothideomycetes</taxon>
        <taxon>Dothideomycetidae</taxon>
        <taxon>Mycosphaerellales</taxon>
        <taxon>Teratosphaeriaceae</taxon>
        <taxon>Teratosphaeria</taxon>
    </lineage>
</organism>
<accession>A0A6G1LKS5</accession>
<dbReference type="EMBL" id="ML995811">
    <property type="protein sequence ID" value="KAF2773475.1"/>
    <property type="molecule type" value="Genomic_DNA"/>
</dbReference>
<sequence length="89" mass="9929">MSGYYDEAQPETQGPYFFEPKARTKWVTYGLSSHTPMLEETEKYVKDLGTFLTSWNAGGKSNLPECSMLPSAACSISHSCQCIPQKNNI</sequence>